<dbReference type="Proteomes" id="UP000190961">
    <property type="component" value="Unassembled WGS sequence"/>
</dbReference>
<dbReference type="PANTHER" id="PTHR33280:SF1">
    <property type="entry name" value="LARGE RIBOSOMAL SUBUNIT PROTEIN BL31C"/>
    <property type="match status" value="1"/>
</dbReference>
<dbReference type="RefSeq" id="WP_079685578.1">
    <property type="nucleotide sequence ID" value="NZ_FUZU01000001.1"/>
</dbReference>
<dbReference type="PRINTS" id="PR01249">
    <property type="entry name" value="RIBOSOMALL31"/>
</dbReference>
<dbReference type="GO" id="GO:0003735">
    <property type="term" value="F:structural constituent of ribosome"/>
    <property type="evidence" value="ECO:0007669"/>
    <property type="project" value="InterPro"/>
</dbReference>
<dbReference type="NCBIfam" id="NF002462">
    <property type="entry name" value="PRK01678.1"/>
    <property type="match status" value="1"/>
</dbReference>
<dbReference type="InterPro" id="IPR042105">
    <property type="entry name" value="Ribosomal_bL31_sf"/>
</dbReference>
<dbReference type="EMBL" id="FUZU01000001">
    <property type="protein sequence ID" value="SKC49419.1"/>
    <property type="molecule type" value="Genomic_DNA"/>
</dbReference>
<dbReference type="AlphaFoldDB" id="A0A1T5JDF3"/>
<evidence type="ECO:0000313" key="6">
    <source>
        <dbReference type="EMBL" id="SKC49419.1"/>
    </source>
</evidence>
<proteinExistence type="inferred from homology"/>
<dbReference type="PROSITE" id="PS01143">
    <property type="entry name" value="RIBOSOMAL_L31"/>
    <property type="match status" value="1"/>
</dbReference>
<dbReference type="NCBIfam" id="TIGR00105">
    <property type="entry name" value="L31"/>
    <property type="match status" value="1"/>
</dbReference>
<evidence type="ECO:0000256" key="5">
    <source>
        <dbReference type="HAMAP-Rule" id="MF_00502"/>
    </source>
</evidence>
<dbReference type="SUPFAM" id="SSF143800">
    <property type="entry name" value="L28p-like"/>
    <property type="match status" value="1"/>
</dbReference>
<keyword evidence="7" id="KW-1185">Reference proteome</keyword>
<dbReference type="InterPro" id="IPR002150">
    <property type="entry name" value="Ribosomal_bL31"/>
</dbReference>
<evidence type="ECO:0000256" key="1">
    <source>
        <dbReference type="ARBA" id="ARBA00008196"/>
    </source>
</evidence>
<dbReference type="Gene3D" id="4.10.830.30">
    <property type="entry name" value="Ribosomal protein L31"/>
    <property type="match status" value="1"/>
</dbReference>
<keyword evidence="4 5" id="KW-0687">Ribonucleoprotein</keyword>
<evidence type="ECO:0000313" key="7">
    <source>
        <dbReference type="Proteomes" id="UP000190961"/>
    </source>
</evidence>
<dbReference type="GO" id="GO:0006412">
    <property type="term" value="P:translation"/>
    <property type="evidence" value="ECO:0007669"/>
    <property type="project" value="UniProtKB-UniRule"/>
</dbReference>
<reference evidence="6 7" key="1">
    <citation type="submission" date="2017-02" db="EMBL/GenBank/DDBJ databases">
        <authorList>
            <person name="Peterson S.W."/>
        </authorList>
    </citation>
    <scope>NUCLEOTIDE SEQUENCE [LARGE SCALE GENOMIC DNA]</scope>
    <source>
        <strain evidence="6 7">DSM 25262</strain>
    </source>
</reference>
<comment type="similarity">
    <text evidence="1 5">Belongs to the bacterial ribosomal protein bL31 family. Type B subfamily.</text>
</comment>
<keyword evidence="3 5" id="KW-0689">Ribosomal protein</keyword>
<sequence>MKKGIHPEYKDVVFWDTSSDHKFLTRSTQAPKETIKWEDGKEYPVIKVEVSSASHPFFTGKKLFMDTAGRVEKFKNKYQKKA</sequence>
<dbReference type="InterPro" id="IPR034704">
    <property type="entry name" value="Ribosomal_bL28/bL31-like_sf"/>
</dbReference>
<dbReference type="OrthoDB" id="9803251at2"/>
<accession>A0A1T5JDF3</accession>
<dbReference type="Pfam" id="PF01197">
    <property type="entry name" value="Ribosomal_L31"/>
    <property type="match status" value="1"/>
</dbReference>
<dbReference type="PANTHER" id="PTHR33280">
    <property type="entry name" value="50S RIBOSOMAL PROTEIN L31, CHLOROPLASTIC"/>
    <property type="match status" value="1"/>
</dbReference>
<evidence type="ECO:0000256" key="4">
    <source>
        <dbReference type="ARBA" id="ARBA00023274"/>
    </source>
</evidence>
<evidence type="ECO:0000256" key="2">
    <source>
        <dbReference type="ARBA" id="ARBA00011838"/>
    </source>
</evidence>
<dbReference type="GO" id="GO:0005840">
    <property type="term" value="C:ribosome"/>
    <property type="evidence" value="ECO:0007669"/>
    <property type="project" value="UniProtKB-KW"/>
</dbReference>
<name>A0A1T5JDF3_9BACT</name>
<protein>
    <recommendedName>
        <fullName evidence="5">Large ribosomal subunit protein bL31B</fullName>
    </recommendedName>
</protein>
<dbReference type="HAMAP" id="MF_00502">
    <property type="entry name" value="Ribosomal_bL31_2"/>
    <property type="match status" value="1"/>
</dbReference>
<dbReference type="InterPro" id="IPR027493">
    <property type="entry name" value="Ribosomal_bL31_B"/>
</dbReference>
<evidence type="ECO:0000256" key="3">
    <source>
        <dbReference type="ARBA" id="ARBA00022980"/>
    </source>
</evidence>
<organism evidence="6 7">
    <name type="scientific">Ohtaekwangia koreensis</name>
    <dbReference type="NCBI Taxonomy" id="688867"/>
    <lineage>
        <taxon>Bacteria</taxon>
        <taxon>Pseudomonadati</taxon>
        <taxon>Bacteroidota</taxon>
        <taxon>Cytophagia</taxon>
        <taxon>Cytophagales</taxon>
        <taxon>Fulvivirgaceae</taxon>
        <taxon>Ohtaekwangia</taxon>
    </lineage>
</organism>
<dbReference type="GO" id="GO:1990904">
    <property type="term" value="C:ribonucleoprotein complex"/>
    <property type="evidence" value="ECO:0007669"/>
    <property type="project" value="UniProtKB-KW"/>
</dbReference>
<dbReference type="STRING" id="688867.SAMN05660236_0999"/>
<comment type="subunit">
    <text evidence="2 5">Part of the 50S ribosomal subunit.</text>
</comment>
<gene>
    <name evidence="5" type="primary">rpmE2</name>
    <name evidence="6" type="ORF">SAMN05660236_0999</name>
</gene>